<keyword evidence="3" id="KW-0862">Zinc</keyword>
<dbReference type="PROSITE" id="PS51792">
    <property type="entry name" value="YIPPEE"/>
    <property type="match status" value="1"/>
</dbReference>
<comment type="similarity">
    <text evidence="1">Belongs to the yippee family.</text>
</comment>
<evidence type="ECO:0000256" key="3">
    <source>
        <dbReference type="ARBA" id="ARBA00022833"/>
    </source>
</evidence>
<dbReference type="InterPro" id="IPR004910">
    <property type="entry name" value="Yippee/Mis18/Cereblon"/>
</dbReference>
<dbReference type="EMBL" id="JAGTJS010000046">
    <property type="protein sequence ID" value="KAH7227252.1"/>
    <property type="molecule type" value="Genomic_DNA"/>
</dbReference>
<dbReference type="InterPro" id="IPR034751">
    <property type="entry name" value="Yippee"/>
</dbReference>
<dbReference type="Pfam" id="PF03226">
    <property type="entry name" value="Yippee-Mis18"/>
    <property type="match status" value="1"/>
</dbReference>
<dbReference type="GO" id="GO:0046872">
    <property type="term" value="F:metal ion binding"/>
    <property type="evidence" value="ECO:0007669"/>
    <property type="project" value="UniProtKB-KW"/>
</dbReference>
<gene>
    <name evidence="6" type="ORF">B0J15DRAFT_506608</name>
</gene>
<name>A0A9P9FY72_FUSSL</name>
<comment type="caution">
    <text evidence="6">The sequence shown here is derived from an EMBL/GenBank/DDBJ whole genome shotgun (WGS) entry which is preliminary data.</text>
</comment>
<sequence>MGLKRSFALLVDDSAPVNLSAVGGRRQGSAGDNGANDSKPQLEVKRSISEDLSIEDERRRKRLCCLISRIEIGGPKNSEWNIATAGAEVQTKMEPEVKMYGCKNCKIRLCLHPDIISRNFRGQHGKAYLFQKAVNIEIGTPQERSMTTGRHIMSDVKCRRCKETVGWRYDKAFEPSEKYKEGKIVLEAELLCVV</sequence>
<evidence type="ECO:0000256" key="2">
    <source>
        <dbReference type="ARBA" id="ARBA00022723"/>
    </source>
</evidence>
<dbReference type="InterPro" id="IPR039058">
    <property type="entry name" value="Yippee_fam"/>
</dbReference>
<evidence type="ECO:0000256" key="4">
    <source>
        <dbReference type="SAM" id="MobiDB-lite"/>
    </source>
</evidence>
<protein>
    <submittedName>
        <fullName evidence="6">Yippee zinc-binding/DNA-binding /Mis18, centromere assembly-domain-containing protein</fullName>
    </submittedName>
</protein>
<dbReference type="AlphaFoldDB" id="A0A9P9FY72"/>
<keyword evidence="7" id="KW-1185">Reference proteome</keyword>
<feature type="domain" description="Yippee" evidence="5">
    <location>
        <begin position="98"/>
        <end position="194"/>
    </location>
</feature>
<dbReference type="Proteomes" id="UP000736672">
    <property type="component" value="Unassembled WGS sequence"/>
</dbReference>
<keyword evidence="2" id="KW-0479">Metal-binding</keyword>
<evidence type="ECO:0000256" key="1">
    <source>
        <dbReference type="ARBA" id="ARBA00005613"/>
    </source>
</evidence>
<feature type="region of interest" description="Disordered" evidence="4">
    <location>
        <begin position="21"/>
        <end position="42"/>
    </location>
</feature>
<dbReference type="PANTHER" id="PTHR13848">
    <property type="entry name" value="PROTEIN YIPPEE-LIKE CG15309-RELATED"/>
    <property type="match status" value="1"/>
</dbReference>
<accession>A0A9P9FY72</accession>
<organism evidence="6 7">
    <name type="scientific">Fusarium solani</name>
    <name type="common">Filamentous fungus</name>
    <dbReference type="NCBI Taxonomy" id="169388"/>
    <lineage>
        <taxon>Eukaryota</taxon>
        <taxon>Fungi</taxon>
        <taxon>Dikarya</taxon>
        <taxon>Ascomycota</taxon>
        <taxon>Pezizomycotina</taxon>
        <taxon>Sordariomycetes</taxon>
        <taxon>Hypocreomycetidae</taxon>
        <taxon>Hypocreales</taxon>
        <taxon>Nectriaceae</taxon>
        <taxon>Fusarium</taxon>
        <taxon>Fusarium solani species complex</taxon>
    </lineage>
</organism>
<proteinExistence type="inferred from homology"/>
<evidence type="ECO:0000259" key="5">
    <source>
        <dbReference type="PROSITE" id="PS51792"/>
    </source>
</evidence>
<reference evidence="6" key="1">
    <citation type="journal article" date="2021" name="Nat. Commun.">
        <title>Genetic determinants of endophytism in the Arabidopsis root mycobiome.</title>
        <authorList>
            <person name="Mesny F."/>
            <person name="Miyauchi S."/>
            <person name="Thiergart T."/>
            <person name="Pickel B."/>
            <person name="Atanasova L."/>
            <person name="Karlsson M."/>
            <person name="Huettel B."/>
            <person name="Barry K.W."/>
            <person name="Haridas S."/>
            <person name="Chen C."/>
            <person name="Bauer D."/>
            <person name="Andreopoulos W."/>
            <person name="Pangilinan J."/>
            <person name="LaButti K."/>
            <person name="Riley R."/>
            <person name="Lipzen A."/>
            <person name="Clum A."/>
            <person name="Drula E."/>
            <person name="Henrissat B."/>
            <person name="Kohler A."/>
            <person name="Grigoriev I.V."/>
            <person name="Martin F.M."/>
            <person name="Hacquard S."/>
        </authorList>
    </citation>
    <scope>NUCLEOTIDE SEQUENCE</scope>
    <source>
        <strain evidence="6">FSSC 5 MPI-SDFR-AT-0091</strain>
    </source>
</reference>
<dbReference type="OrthoDB" id="6407410at2759"/>
<evidence type="ECO:0000313" key="7">
    <source>
        <dbReference type="Proteomes" id="UP000736672"/>
    </source>
</evidence>
<evidence type="ECO:0000313" key="6">
    <source>
        <dbReference type="EMBL" id="KAH7227252.1"/>
    </source>
</evidence>